<dbReference type="EMBL" id="JAJSOF020000019">
    <property type="protein sequence ID" value="KAJ4438426.1"/>
    <property type="molecule type" value="Genomic_DNA"/>
</dbReference>
<evidence type="ECO:0000313" key="2">
    <source>
        <dbReference type="Proteomes" id="UP001148838"/>
    </source>
</evidence>
<protein>
    <submittedName>
        <fullName evidence="1">Uncharacterized protein</fullName>
    </submittedName>
</protein>
<gene>
    <name evidence="1" type="ORF">ANN_14371</name>
</gene>
<name>A0ABQ8SXC1_PERAM</name>
<organism evidence="1 2">
    <name type="scientific">Periplaneta americana</name>
    <name type="common">American cockroach</name>
    <name type="synonym">Blatta americana</name>
    <dbReference type="NCBI Taxonomy" id="6978"/>
    <lineage>
        <taxon>Eukaryota</taxon>
        <taxon>Metazoa</taxon>
        <taxon>Ecdysozoa</taxon>
        <taxon>Arthropoda</taxon>
        <taxon>Hexapoda</taxon>
        <taxon>Insecta</taxon>
        <taxon>Pterygota</taxon>
        <taxon>Neoptera</taxon>
        <taxon>Polyneoptera</taxon>
        <taxon>Dictyoptera</taxon>
        <taxon>Blattodea</taxon>
        <taxon>Blattoidea</taxon>
        <taxon>Blattidae</taxon>
        <taxon>Blattinae</taxon>
        <taxon>Periplaneta</taxon>
    </lineage>
</organism>
<sequence length="111" mass="12641">MSPGSSTESYPAFARIGLRENPGKNLNQLEFSSPDEHTSQIIQLPLLKQRRIVAVAASYQVDVMFLSRKEFVLLVEYMFLKIIRCTQITGAEDKFQETSVPYCNAVRVINR</sequence>
<evidence type="ECO:0000313" key="1">
    <source>
        <dbReference type="EMBL" id="KAJ4438426.1"/>
    </source>
</evidence>
<comment type="caution">
    <text evidence="1">The sequence shown here is derived from an EMBL/GenBank/DDBJ whole genome shotgun (WGS) entry which is preliminary data.</text>
</comment>
<accession>A0ABQ8SXC1</accession>
<keyword evidence="2" id="KW-1185">Reference proteome</keyword>
<dbReference type="Proteomes" id="UP001148838">
    <property type="component" value="Unassembled WGS sequence"/>
</dbReference>
<proteinExistence type="predicted"/>
<reference evidence="1 2" key="1">
    <citation type="journal article" date="2022" name="Allergy">
        <title>Genome assembly and annotation of Periplaneta americana reveal a comprehensive cockroach allergen profile.</title>
        <authorList>
            <person name="Wang L."/>
            <person name="Xiong Q."/>
            <person name="Saelim N."/>
            <person name="Wang L."/>
            <person name="Nong W."/>
            <person name="Wan A.T."/>
            <person name="Shi M."/>
            <person name="Liu X."/>
            <person name="Cao Q."/>
            <person name="Hui J.H.L."/>
            <person name="Sookrung N."/>
            <person name="Leung T.F."/>
            <person name="Tungtrongchitr A."/>
            <person name="Tsui S.K.W."/>
        </authorList>
    </citation>
    <scope>NUCLEOTIDE SEQUENCE [LARGE SCALE GENOMIC DNA]</scope>
    <source>
        <strain evidence="1">PWHHKU_190912</strain>
    </source>
</reference>